<dbReference type="InterPro" id="IPR035994">
    <property type="entry name" value="Nucleoside_phosphorylase_sf"/>
</dbReference>
<reference evidence="4 5" key="1">
    <citation type="submission" date="2019-06" db="EMBL/GenBank/DDBJ databases">
        <authorList>
            <person name="Palmer J.M."/>
        </authorList>
    </citation>
    <scope>NUCLEOTIDE SEQUENCE [LARGE SCALE GENOMIC DNA]</scope>
    <source>
        <strain evidence="4 5">TWF788</strain>
    </source>
</reference>
<dbReference type="SUPFAM" id="SSF48403">
    <property type="entry name" value="Ankyrin repeat"/>
    <property type="match status" value="1"/>
</dbReference>
<gene>
    <name evidence="4" type="ORF">TWF788_001181</name>
</gene>
<protein>
    <recommendedName>
        <fullName evidence="3">Nephrocystin 3-like N-terminal domain-containing protein</fullName>
    </recommendedName>
</protein>
<dbReference type="PANTHER" id="PTHR46082">
    <property type="entry name" value="ATP/GTP-BINDING PROTEIN-RELATED"/>
    <property type="match status" value="1"/>
</dbReference>
<evidence type="ECO:0000313" key="5">
    <source>
        <dbReference type="Proteomes" id="UP000479691"/>
    </source>
</evidence>
<dbReference type="Gene3D" id="1.25.40.20">
    <property type="entry name" value="Ankyrin repeat-containing domain"/>
    <property type="match status" value="1"/>
</dbReference>
<feature type="repeat" description="ANK" evidence="2">
    <location>
        <begin position="931"/>
        <end position="965"/>
    </location>
</feature>
<dbReference type="Pfam" id="PF00023">
    <property type="entry name" value="Ank"/>
    <property type="match status" value="1"/>
</dbReference>
<dbReference type="PANTHER" id="PTHR46082:SF11">
    <property type="entry name" value="AAA+ ATPASE DOMAIN-CONTAINING PROTEIN-RELATED"/>
    <property type="match status" value="1"/>
</dbReference>
<feature type="domain" description="Nephrocystin 3-like N-terminal" evidence="3">
    <location>
        <begin position="247"/>
        <end position="367"/>
    </location>
</feature>
<dbReference type="InterPro" id="IPR053137">
    <property type="entry name" value="NLR-like"/>
</dbReference>
<dbReference type="Pfam" id="PF24883">
    <property type="entry name" value="NPHP3_N"/>
    <property type="match status" value="1"/>
</dbReference>
<dbReference type="InterPro" id="IPR036770">
    <property type="entry name" value="Ankyrin_rpt-contain_sf"/>
</dbReference>
<proteinExistence type="predicted"/>
<sequence>MAAARAMLDEIHGDLPNPSKDLNGYIFGAMGNHYVVMACLPSGIYGTTPAALVVSQMQSSFPSIRFYMMVGIGGGIPTKADIRLGDVVVSVPTGQCPGVVQHDRGKIVAGGHTEQTGNLHGPPRGLLNVVSKLRAIHSSDGNRIRQILEEAESKLSKKIGFIRPEDDILFRAEYDHIDSGSDTCDYCNEQEALIRPSRDTHDPVVHYGIIASGNTVIKDGKSRDLIGEKNGAYCFEMEAAGKKLPSHSIAAYFFSTRGQGLEKSRHGMLRSLLYQLCDNDSGAYRAFLPRFRDKEKKHGHSWEWREDELETILLEFIASSTKPVVLLVDALDECDESEVRMAVNFLETLSSVSVTAKRTLNVCLSSRHYPTISMAKKLDLTIEGIAGHNKDISIYVEAKLRIDDDDIKYELCNKAEGLFMWVILVVGFLNRAYDDGDIDAVWIRLRELPPDLDAVFSTLLEIDNPEKHRTVSMLEFMLFCKGSLAPIELYYAVKAGTKPESLRRHGTLAGLTDKIIKNFIINHSRGLIEVCKTRYHSSDNDSRVQFIHKTVEDFLLRNNRLQTLHSRMGPYLGGFGHEGIALSCLEYLRMTDFGKEPSLESIPDVVVYLNRNYPFLKYAAGNIFYHAEKTDSGHQKIIIQLINTPDLVPELISVCEIFGRIFPEGSRYPCGQDASLLYAVSVQNCPKLLKAALALPPSYEVNVDALGGYFGTPLQAAISIWANDIIQILLDAGADLNVTGGKYFHVLQTAIHCTPMGIQDEAFTLSLLAKLIGAGADVNANGGEFGTALQAAAVTAPSNRKYTSRYIGYDTVTKMIEMLLDAGADVNVQGGTYGNVLQAAVANALLAYNDDREPAKKVVMMLIEAGADVNAQGGFYGNALQAAARLVGLPGNGDYIGYEVSKMLLDAGSNVNAQGGPYGSADVNAQIGSQKYSTPLALACGWGWMASDLIENLLNEGADVNARSRDGSAVDAAFIRGCFDVQSRRFNKVSRVEGSLSILRRLQLAGAAGAVEAEQKLTKYRDWVSIQVSQGRKRSELPYDLYLQETSRSMLA</sequence>
<dbReference type="SUPFAM" id="SSF53167">
    <property type="entry name" value="Purine and uridine phosphorylases"/>
    <property type="match status" value="1"/>
</dbReference>
<evidence type="ECO:0000256" key="1">
    <source>
        <dbReference type="ARBA" id="ARBA00022737"/>
    </source>
</evidence>
<evidence type="ECO:0000256" key="2">
    <source>
        <dbReference type="PROSITE-ProRule" id="PRU00023"/>
    </source>
</evidence>
<keyword evidence="1" id="KW-0677">Repeat</keyword>
<dbReference type="InterPro" id="IPR056884">
    <property type="entry name" value="NPHP3-like_N"/>
</dbReference>
<dbReference type="GO" id="GO:0003824">
    <property type="term" value="F:catalytic activity"/>
    <property type="evidence" value="ECO:0007669"/>
    <property type="project" value="InterPro"/>
</dbReference>
<name>A0A7C8KEG3_ORBOL</name>
<evidence type="ECO:0000313" key="4">
    <source>
        <dbReference type="EMBL" id="KAF3164396.1"/>
    </source>
</evidence>
<dbReference type="EMBL" id="JAABOE010000114">
    <property type="protein sequence ID" value="KAF3164396.1"/>
    <property type="molecule type" value="Genomic_DNA"/>
</dbReference>
<keyword evidence="2" id="KW-0040">ANK repeat</keyword>
<dbReference type="AlphaFoldDB" id="A0A7C8KEG3"/>
<comment type="caution">
    <text evidence="4">The sequence shown here is derived from an EMBL/GenBank/DDBJ whole genome shotgun (WGS) entry which is preliminary data.</text>
</comment>
<dbReference type="Proteomes" id="UP000479691">
    <property type="component" value="Unassembled WGS sequence"/>
</dbReference>
<feature type="repeat" description="ANK" evidence="2">
    <location>
        <begin position="712"/>
        <end position="741"/>
    </location>
</feature>
<dbReference type="SMART" id="SM00248">
    <property type="entry name" value="ANK"/>
    <property type="match status" value="6"/>
</dbReference>
<dbReference type="Gene3D" id="3.40.50.1580">
    <property type="entry name" value="Nucleoside phosphorylase domain"/>
    <property type="match status" value="1"/>
</dbReference>
<dbReference type="InterPro" id="IPR002110">
    <property type="entry name" value="Ankyrin_rpt"/>
</dbReference>
<dbReference type="PROSITE" id="PS50088">
    <property type="entry name" value="ANK_REPEAT"/>
    <property type="match status" value="2"/>
</dbReference>
<dbReference type="GO" id="GO:0009116">
    <property type="term" value="P:nucleoside metabolic process"/>
    <property type="evidence" value="ECO:0007669"/>
    <property type="project" value="InterPro"/>
</dbReference>
<accession>A0A7C8KEG3</accession>
<organism evidence="4 5">
    <name type="scientific">Orbilia oligospora</name>
    <name type="common">Nematode-trapping fungus</name>
    <name type="synonym">Arthrobotrys oligospora</name>
    <dbReference type="NCBI Taxonomy" id="2813651"/>
    <lineage>
        <taxon>Eukaryota</taxon>
        <taxon>Fungi</taxon>
        <taxon>Dikarya</taxon>
        <taxon>Ascomycota</taxon>
        <taxon>Pezizomycotina</taxon>
        <taxon>Orbiliomycetes</taxon>
        <taxon>Orbiliales</taxon>
        <taxon>Orbiliaceae</taxon>
        <taxon>Orbilia</taxon>
    </lineage>
</organism>
<evidence type="ECO:0000259" key="3">
    <source>
        <dbReference type="Pfam" id="PF24883"/>
    </source>
</evidence>